<evidence type="ECO:0000256" key="10">
    <source>
        <dbReference type="ARBA" id="ARBA00023157"/>
    </source>
</evidence>
<sequence length="334" mass="35680">MPPVRTARNAHEYYSRVLRNLVARLPLPSRRVQRAVAIAAVVAQGGIGVTGSVVRVTGSGLGCPTWPQCVGGSIVPEAHPEYAALNQWIEFSNRMLTGVVILVAALCVITAWRVQIDQPRRTRLVKLAWAMPGGVVLQAVVGGMTVLAKLEWWTVAIHFLVSTPLVWMAVLLLHAFNEGDEEPRWLAPKATLTALVVTMWAVLVAGTTVTGAGPHGGGPDTHRLDAPIQTLVQVHGGLLVAYLIVLAVFGMQLMRQDTPKTLWQRYVLVWVIAVAQGGLGSLQYALGVPEALVSFHVLGSALVIIATAALWCAARDRGPVTVNTPAAPEVATIP</sequence>
<keyword evidence="4" id="KW-0479">Metal-binding</keyword>
<dbReference type="EMBL" id="FNON01000005">
    <property type="protein sequence ID" value="SDY38360.1"/>
    <property type="molecule type" value="Genomic_DNA"/>
</dbReference>
<dbReference type="GO" id="GO:0006784">
    <property type="term" value="P:heme A biosynthetic process"/>
    <property type="evidence" value="ECO:0007669"/>
    <property type="project" value="InterPro"/>
</dbReference>
<protein>
    <submittedName>
        <fullName evidence="13">Cytochrome c oxidase assembly protein subunit 15</fullName>
    </submittedName>
</protein>
<reference evidence="13 14" key="1">
    <citation type="submission" date="2016-10" db="EMBL/GenBank/DDBJ databases">
        <authorList>
            <person name="de Groot N.N."/>
        </authorList>
    </citation>
    <scope>NUCLEOTIDE SEQUENCE [LARGE SCALE GENOMIC DNA]</scope>
    <source>
        <strain evidence="13 14">CPCC 202699</strain>
    </source>
</reference>
<feature type="transmembrane region" description="Helical" evidence="12">
    <location>
        <begin position="292"/>
        <end position="314"/>
    </location>
</feature>
<evidence type="ECO:0000256" key="6">
    <source>
        <dbReference type="ARBA" id="ARBA00023002"/>
    </source>
</evidence>
<evidence type="ECO:0000313" key="13">
    <source>
        <dbReference type="EMBL" id="SDY38360.1"/>
    </source>
</evidence>
<keyword evidence="5 12" id="KW-1133">Transmembrane helix</keyword>
<gene>
    <name evidence="13" type="ORF">SAMN05421504_105374</name>
</gene>
<dbReference type="AlphaFoldDB" id="A0A1H3JEB2"/>
<keyword evidence="9 12" id="KW-0472">Membrane</keyword>
<keyword evidence="14" id="KW-1185">Reference proteome</keyword>
<evidence type="ECO:0000256" key="9">
    <source>
        <dbReference type="ARBA" id="ARBA00023136"/>
    </source>
</evidence>
<comment type="pathway">
    <text evidence="11">Porphyrin-containing compound metabolism.</text>
</comment>
<dbReference type="PANTHER" id="PTHR35457">
    <property type="entry name" value="HEME A SYNTHASE"/>
    <property type="match status" value="1"/>
</dbReference>
<keyword evidence="10" id="KW-1015">Disulfide bond</keyword>
<dbReference type="Pfam" id="PF02628">
    <property type="entry name" value="COX15-CtaA"/>
    <property type="match status" value="1"/>
</dbReference>
<evidence type="ECO:0000256" key="7">
    <source>
        <dbReference type="ARBA" id="ARBA00023004"/>
    </source>
</evidence>
<dbReference type="InterPro" id="IPR050450">
    <property type="entry name" value="COX15/CtaA_HemeA_synthase"/>
</dbReference>
<evidence type="ECO:0000256" key="11">
    <source>
        <dbReference type="ARBA" id="ARBA00023444"/>
    </source>
</evidence>
<evidence type="ECO:0000256" key="5">
    <source>
        <dbReference type="ARBA" id="ARBA00022989"/>
    </source>
</evidence>
<feature type="transmembrane region" description="Helical" evidence="12">
    <location>
        <begin position="124"/>
        <end position="146"/>
    </location>
</feature>
<feature type="transmembrane region" description="Helical" evidence="12">
    <location>
        <begin position="194"/>
        <end position="214"/>
    </location>
</feature>
<evidence type="ECO:0000256" key="4">
    <source>
        <dbReference type="ARBA" id="ARBA00022723"/>
    </source>
</evidence>
<evidence type="ECO:0000256" key="12">
    <source>
        <dbReference type="SAM" id="Phobius"/>
    </source>
</evidence>
<name>A0A1H3JEB2_9PSEU</name>
<evidence type="ECO:0000256" key="8">
    <source>
        <dbReference type="ARBA" id="ARBA00023133"/>
    </source>
</evidence>
<dbReference type="GO" id="GO:0046872">
    <property type="term" value="F:metal ion binding"/>
    <property type="evidence" value="ECO:0007669"/>
    <property type="project" value="UniProtKB-KW"/>
</dbReference>
<dbReference type="STRING" id="589385.SAMN05421504_105374"/>
<dbReference type="Proteomes" id="UP000199515">
    <property type="component" value="Unassembled WGS sequence"/>
</dbReference>
<feature type="transmembrane region" description="Helical" evidence="12">
    <location>
        <begin position="95"/>
        <end position="112"/>
    </location>
</feature>
<dbReference type="GO" id="GO:0016020">
    <property type="term" value="C:membrane"/>
    <property type="evidence" value="ECO:0007669"/>
    <property type="project" value="UniProtKB-SubCell"/>
</dbReference>
<dbReference type="OrthoDB" id="5241540at2"/>
<organism evidence="13 14">
    <name type="scientific">Amycolatopsis xylanica</name>
    <dbReference type="NCBI Taxonomy" id="589385"/>
    <lineage>
        <taxon>Bacteria</taxon>
        <taxon>Bacillati</taxon>
        <taxon>Actinomycetota</taxon>
        <taxon>Actinomycetes</taxon>
        <taxon>Pseudonocardiales</taxon>
        <taxon>Pseudonocardiaceae</taxon>
        <taxon>Amycolatopsis</taxon>
    </lineage>
</organism>
<comment type="subcellular location">
    <subcellularLocation>
        <location evidence="1">Membrane</location>
        <topology evidence="1">Multi-pass membrane protein</topology>
    </subcellularLocation>
</comment>
<dbReference type="GO" id="GO:0016491">
    <property type="term" value="F:oxidoreductase activity"/>
    <property type="evidence" value="ECO:0007669"/>
    <property type="project" value="UniProtKB-KW"/>
</dbReference>
<dbReference type="InterPro" id="IPR003780">
    <property type="entry name" value="COX15/CtaA_fam"/>
</dbReference>
<dbReference type="PANTHER" id="PTHR35457:SF1">
    <property type="entry name" value="HEME A SYNTHASE"/>
    <property type="match status" value="1"/>
</dbReference>
<evidence type="ECO:0000256" key="2">
    <source>
        <dbReference type="ARBA" id="ARBA00022475"/>
    </source>
</evidence>
<keyword evidence="3 12" id="KW-0812">Transmembrane</keyword>
<keyword evidence="6" id="KW-0560">Oxidoreductase</keyword>
<evidence type="ECO:0000313" key="14">
    <source>
        <dbReference type="Proteomes" id="UP000199515"/>
    </source>
</evidence>
<feature type="transmembrane region" description="Helical" evidence="12">
    <location>
        <begin position="266"/>
        <end position="286"/>
    </location>
</feature>
<feature type="transmembrane region" description="Helical" evidence="12">
    <location>
        <begin position="234"/>
        <end position="254"/>
    </location>
</feature>
<proteinExistence type="predicted"/>
<feature type="transmembrane region" description="Helical" evidence="12">
    <location>
        <begin position="152"/>
        <end position="173"/>
    </location>
</feature>
<dbReference type="RefSeq" id="WP_091292581.1">
    <property type="nucleotide sequence ID" value="NZ_FNON01000005.1"/>
</dbReference>
<evidence type="ECO:0000256" key="1">
    <source>
        <dbReference type="ARBA" id="ARBA00004141"/>
    </source>
</evidence>
<accession>A0A1H3JEB2</accession>
<keyword evidence="2" id="KW-1003">Cell membrane</keyword>
<evidence type="ECO:0000256" key="3">
    <source>
        <dbReference type="ARBA" id="ARBA00022692"/>
    </source>
</evidence>
<keyword evidence="7" id="KW-0408">Iron</keyword>
<keyword evidence="8" id="KW-0350">Heme biosynthesis</keyword>